<dbReference type="PANTHER" id="PTHR48258:SF14">
    <property type="entry name" value="OS02G0583300 PROTEIN"/>
    <property type="match status" value="1"/>
</dbReference>
<evidence type="ECO:0000313" key="3">
    <source>
        <dbReference type="Proteomes" id="UP000886520"/>
    </source>
</evidence>
<sequence length="279" mass="32731">GLQTSGYRACVTCGPRLNARRAPSLKKQIYEGHQAYLPENHVLRDGFLGREPPRMSAQAWLEQKEMCVDGLPPGMKRLSLWYELPYWPRLMINHLLDPMHIFKNVGNLLWDHLTDKKDTLGARVDLRNVDRMEQYWLQTASDGSIKLPKAPWIFTGAQERIVDEVEIAGTAHSRWMFFLERFMKTLKGYVRQKARPEGSMAEGWYIGEWLDGFDKSRNTLWRTIDDERISRIVMCNLGVEKKMTEDLEAKINRFCMLHNPVMQKWISQYEDAKQERQRA</sequence>
<feature type="domain" description="DUF4218" evidence="1">
    <location>
        <begin position="161"/>
        <end position="207"/>
    </location>
</feature>
<feature type="non-terminal residue" evidence="2">
    <location>
        <position position="1"/>
    </location>
</feature>
<gene>
    <name evidence="2" type="ORF">GOP47_0012078</name>
</gene>
<proteinExistence type="predicted"/>
<dbReference type="AlphaFoldDB" id="A0A9D4ZIA9"/>
<organism evidence="2 3">
    <name type="scientific">Adiantum capillus-veneris</name>
    <name type="common">Maidenhair fern</name>
    <dbReference type="NCBI Taxonomy" id="13818"/>
    <lineage>
        <taxon>Eukaryota</taxon>
        <taxon>Viridiplantae</taxon>
        <taxon>Streptophyta</taxon>
        <taxon>Embryophyta</taxon>
        <taxon>Tracheophyta</taxon>
        <taxon>Polypodiopsida</taxon>
        <taxon>Polypodiidae</taxon>
        <taxon>Polypodiales</taxon>
        <taxon>Pteridineae</taxon>
        <taxon>Pteridaceae</taxon>
        <taxon>Vittarioideae</taxon>
        <taxon>Adiantum</taxon>
    </lineage>
</organism>
<protein>
    <recommendedName>
        <fullName evidence="1">DUF4218 domain-containing protein</fullName>
    </recommendedName>
</protein>
<name>A0A9D4ZIA9_ADICA</name>
<dbReference type="PANTHER" id="PTHR48258">
    <property type="entry name" value="DUF4218 DOMAIN-CONTAINING PROTEIN-RELATED"/>
    <property type="match status" value="1"/>
</dbReference>
<dbReference type="OrthoDB" id="1886754at2759"/>
<keyword evidence="3" id="KW-1185">Reference proteome</keyword>
<dbReference type="Proteomes" id="UP000886520">
    <property type="component" value="Chromosome 11"/>
</dbReference>
<accession>A0A9D4ZIA9</accession>
<dbReference type="Pfam" id="PF13960">
    <property type="entry name" value="DUF4218"/>
    <property type="match status" value="1"/>
</dbReference>
<evidence type="ECO:0000259" key="1">
    <source>
        <dbReference type="Pfam" id="PF13960"/>
    </source>
</evidence>
<comment type="caution">
    <text evidence="2">The sequence shown here is derived from an EMBL/GenBank/DDBJ whole genome shotgun (WGS) entry which is preliminary data.</text>
</comment>
<dbReference type="EMBL" id="JABFUD020000011">
    <property type="protein sequence ID" value="KAI5074065.1"/>
    <property type="molecule type" value="Genomic_DNA"/>
</dbReference>
<evidence type="ECO:0000313" key="2">
    <source>
        <dbReference type="EMBL" id="KAI5074065.1"/>
    </source>
</evidence>
<reference evidence="2" key="1">
    <citation type="submission" date="2021-01" db="EMBL/GenBank/DDBJ databases">
        <title>Adiantum capillus-veneris genome.</title>
        <authorList>
            <person name="Fang Y."/>
            <person name="Liao Q."/>
        </authorList>
    </citation>
    <scope>NUCLEOTIDE SEQUENCE</scope>
    <source>
        <strain evidence="2">H3</strain>
        <tissue evidence="2">Leaf</tissue>
    </source>
</reference>
<dbReference type="InterPro" id="IPR025452">
    <property type="entry name" value="DUF4218"/>
</dbReference>